<dbReference type="GO" id="GO:0005886">
    <property type="term" value="C:plasma membrane"/>
    <property type="evidence" value="ECO:0007669"/>
    <property type="project" value="UniProtKB-SubCell"/>
</dbReference>
<dbReference type="GO" id="GO:0005975">
    <property type="term" value="P:carbohydrate metabolic process"/>
    <property type="evidence" value="ECO:0007669"/>
    <property type="project" value="InterPro"/>
</dbReference>
<proteinExistence type="inferred from homology"/>
<dbReference type="Gene3D" id="1.20.58.1040">
    <property type="match status" value="1"/>
</dbReference>
<dbReference type="Proteomes" id="UP000325577">
    <property type="component" value="Linkage Group LG11"/>
</dbReference>
<dbReference type="SMART" id="SM00768">
    <property type="entry name" value="X8"/>
    <property type="match status" value="1"/>
</dbReference>
<evidence type="ECO:0000256" key="15">
    <source>
        <dbReference type="RuleBase" id="RU004335"/>
    </source>
</evidence>
<dbReference type="InterPro" id="IPR017853">
    <property type="entry name" value="GH"/>
</dbReference>
<evidence type="ECO:0000256" key="1">
    <source>
        <dbReference type="ARBA" id="ARBA00000382"/>
    </source>
</evidence>
<keyword evidence="5" id="KW-1003">Cell membrane</keyword>
<evidence type="ECO:0000256" key="7">
    <source>
        <dbReference type="ARBA" id="ARBA00022729"/>
    </source>
</evidence>
<keyword evidence="11" id="KW-1015">Disulfide bond</keyword>
<dbReference type="InterPro" id="IPR000490">
    <property type="entry name" value="Glyco_hydro_17"/>
</dbReference>
<evidence type="ECO:0000256" key="16">
    <source>
        <dbReference type="SAM" id="Phobius"/>
    </source>
</evidence>
<dbReference type="PANTHER" id="PTHR32227">
    <property type="entry name" value="GLUCAN ENDO-1,3-BETA-GLUCOSIDASE BG1-RELATED-RELATED"/>
    <property type="match status" value="1"/>
</dbReference>
<feature type="domain" description="X8" evidence="18">
    <location>
        <begin position="368"/>
        <end position="450"/>
    </location>
</feature>
<feature type="transmembrane region" description="Helical" evidence="16">
    <location>
        <begin position="466"/>
        <end position="486"/>
    </location>
</feature>
<evidence type="ECO:0000256" key="14">
    <source>
        <dbReference type="ARBA" id="ARBA00023295"/>
    </source>
</evidence>
<keyword evidence="10 16" id="KW-0472">Membrane</keyword>
<feature type="signal peptide" evidence="17">
    <location>
        <begin position="1"/>
        <end position="25"/>
    </location>
</feature>
<dbReference type="EC" id="3.2.1.39" evidence="4"/>
<dbReference type="OrthoDB" id="1293114at2759"/>
<dbReference type="Gene3D" id="3.20.20.80">
    <property type="entry name" value="Glycosidases"/>
    <property type="match status" value="1"/>
</dbReference>
<evidence type="ECO:0000256" key="10">
    <source>
        <dbReference type="ARBA" id="ARBA00023136"/>
    </source>
</evidence>
<accession>A0A5J5BLJ1</accession>
<evidence type="ECO:0000256" key="9">
    <source>
        <dbReference type="ARBA" id="ARBA00022821"/>
    </source>
</evidence>
<comment type="subcellular location">
    <subcellularLocation>
        <location evidence="2">Cell membrane</location>
        <topology evidence="2">Lipid-anchor</topology>
        <topology evidence="2">GPI-anchor</topology>
    </subcellularLocation>
</comment>
<dbReference type="SUPFAM" id="SSF51445">
    <property type="entry name" value="(Trans)glycosidases"/>
    <property type="match status" value="1"/>
</dbReference>
<evidence type="ECO:0000256" key="3">
    <source>
        <dbReference type="ARBA" id="ARBA00008773"/>
    </source>
</evidence>
<keyword evidence="16" id="KW-0812">Transmembrane</keyword>
<keyword evidence="16" id="KW-1133">Transmembrane helix</keyword>
<keyword evidence="20" id="KW-1185">Reference proteome</keyword>
<evidence type="ECO:0000259" key="18">
    <source>
        <dbReference type="SMART" id="SM00768"/>
    </source>
</evidence>
<dbReference type="InterPro" id="IPR044965">
    <property type="entry name" value="Glyco_hydro_17_plant"/>
</dbReference>
<keyword evidence="6" id="KW-0336">GPI-anchor</keyword>
<keyword evidence="7 17" id="KW-0732">Signal</keyword>
<evidence type="ECO:0000313" key="20">
    <source>
        <dbReference type="Proteomes" id="UP000325577"/>
    </source>
</evidence>
<name>A0A5J5BLJ1_9ASTE</name>
<evidence type="ECO:0000256" key="4">
    <source>
        <dbReference type="ARBA" id="ARBA00012780"/>
    </source>
</evidence>
<dbReference type="AlphaFoldDB" id="A0A5J5BLJ1"/>
<dbReference type="GO" id="GO:0042973">
    <property type="term" value="F:glucan endo-1,3-beta-D-glucosidase activity"/>
    <property type="evidence" value="ECO:0007669"/>
    <property type="project" value="UniProtKB-EC"/>
</dbReference>
<evidence type="ECO:0000313" key="19">
    <source>
        <dbReference type="EMBL" id="KAA8543709.1"/>
    </source>
</evidence>
<feature type="chain" id="PRO_5023889213" description="glucan endo-1,3-beta-D-glucosidase" evidence="17">
    <location>
        <begin position="26"/>
        <end position="491"/>
    </location>
</feature>
<evidence type="ECO:0000256" key="13">
    <source>
        <dbReference type="ARBA" id="ARBA00023288"/>
    </source>
</evidence>
<protein>
    <recommendedName>
        <fullName evidence="4">glucan endo-1,3-beta-D-glucosidase</fullName>
        <ecNumber evidence="4">3.2.1.39</ecNumber>
    </recommendedName>
</protein>
<dbReference type="InterPro" id="IPR012946">
    <property type="entry name" value="X8"/>
</dbReference>
<dbReference type="FunFam" id="3.20.20.80:FF:000008">
    <property type="entry name" value="Glucan endo-1,3-beta-glucosidase 5"/>
    <property type="match status" value="1"/>
</dbReference>
<evidence type="ECO:0000256" key="2">
    <source>
        <dbReference type="ARBA" id="ARBA00004609"/>
    </source>
</evidence>
<comment type="catalytic activity">
    <reaction evidence="1">
        <text>Hydrolysis of (1-&gt;3)-beta-D-glucosidic linkages in (1-&gt;3)-beta-D-glucans.</text>
        <dbReference type="EC" id="3.2.1.39"/>
    </reaction>
</comment>
<dbReference type="Pfam" id="PF07983">
    <property type="entry name" value="X8"/>
    <property type="match status" value="1"/>
</dbReference>
<keyword evidence="13" id="KW-0449">Lipoprotein</keyword>
<reference evidence="19 20" key="1">
    <citation type="submission" date="2019-09" db="EMBL/GenBank/DDBJ databases">
        <title>A chromosome-level genome assembly of the Chinese tupelo Nyssa sinensis.</title>
        <authorList>
            <person name="Yang X."/>
            <person name="Kang M."/>
            <person name="Yang Y."/>
            <person name="Xiong H."/>
            <person name="Wang M."/>
            <person name="Zhang Z."/>
            <person name="Wang Z."/>
            <person name="Wu H."/>
            <person name="Ma T."/>
            <person name="Liu J."/>
            <person name="Xi Z."/>
        </authorList>
    </citation>
    <scope>NUCLEOTIDE SEQUENCE [LARGE SCALE GENOMIC DNA]</scope>
    <source>
        <strain evidence="19">J267</strain>
        <tissue evidence="19">Leaf</tissue>
    </source>
</reference>
<dbReference type="EMBL" id="CM018034">
    <property type="protein sequence ID" value="KAA8543709.1"/>
    <property type="molecule type" value="Genomic_DNA"/>
</dbReference>
<organism evidence="19 20">
    <name type="scientific">Nyssa sinensis</name>
    <dbReference type="NCBI Taxonomy" id="561372"/>
    <lineage>
        <taxon>Eukaryota</taxon>
        <taxon>Viridiplantae</taxon>
        <taxon>Streptophyta</taxon>
        <taxon>Embryophyta</taxon>
        <taxon>Tracheophyta</taxon>
        <taxon>Spermatophyta</taxon>
        <taxon>Magnoliopsida</taxon>
        <taxon>eudicotyledons</taxon>
        <taxon>Gunneridae</taxon>
        <taxon>Pentapetalae</taxon>
        <taxon>asterids</taxon>
        <taxon>Cornales</taxon>
        <taxon>Nyssaceae</taxon>
        <taxon>Nyssa</taxon>
    </lineage>
</organism>
<keyword evidence="8" id="KW-0378">Hydrolase</keyword>
<evidence type="ECO:0000256" key="5">
    <source>
        <dbReference type="ARBA" id="ARBA00022475"/>
    </source>
</evidence>
<evidence type="ECO:0000256" key="17">
    <source>
        <dbReference type="SAM" id="SignalP"/>
    </source>
</evidence>
<evidence type="ECO:0000256" key="11">
    <source>
        <dbReference type="ARBA" id="ARBA00023157"/>
    </source>
</evidence>
<gene>
    <name evidence="19" type="ORF">F0562_021545</name>
</gene>
<evidence type="ECO:0000256" key="12">
    <source>
        <dbReference type="ARBA" id="ARBA00023180"/>
    </source>
</evidence>
<dbReference type="Pfam" id="PF00332">
    <property type="entry name" value="Glyco_hydro_17"/>
    <property type="match status" value="1"/>
</dbReference>
<keyword evidence="9" id="KW-0611">Plant defense</keyword>
<dbReference type="GO" id="GO:0098552">
    <property type="term" value="C:side of membrane"/>
    <property type="evidence" value="ECO:0007669"/>
    <property type="project" value="UniProtKB-KW"/>
</dbReference>
<evidence type="ECO:0000256" key="8">
    <source>
        <dbReference type="ARBA" id="ARBA00022801"/>
    </source>
</evidence>
<evidence type="ECO:0000256" key="6">
    <source>
        <dbReference type="ARBA" id="ARBA00022622"/>
    </source>
</evidence>
<dbReference type="GO" id="GO:0006952">
    <property type="term" value="P:defense response"/>
    <property type="evidence" value="ECO:0007669"/>
    <property type="project" value="UniProtKB-KW"/>
</dbReference>
<keyword evidence="12" id="KW-0325">Glycoprotein</keyword>
<sequence length="491" mass="54273">MALKLHLTLALLLAISSSFSSRVRAIGVNWGTTASHPLPPPKVVELLKSNNITKVKLLDADPLVLQSLSRSNIYVTIGIPNSVLRSLNSSKKAAQSWVHDNLTRYFSDSGGGVRIEYVAVGDEPFLRSYGEQFYPFVVGAATNIQAALIGANLANKVKVVIPCSYDTFQSESGLPSKGHFRPDVNKTMIQLLTFLSKHRSPFFVNLSPFLSYHQNKNISLDFAIFRETAHPRNDSHRTYKNSFDLNYDTLVTALSAAGFPRMGIIVGQIGWPTDGAANATSSIAERFLKGLMDHLHSKSGTPLRPHDLPMETYIFSLLDEDQRSVATGNFERHWGMFTFDGQAKYRFDFGQGSRNLVNAQNVKYLPSKWCVVNNNRDLSNATARALEACSIADCSAMSPGGSCFNISWPGNISYAFNSYYQQHDQRADSCDFGGLGLITTVDPSVQNCRFSVELLTSLSVSLQVSYLIHSIVLLTTTIFLCFPSIVQEFSY</sequence>
<comment type="similarity">
    <text evidence="3 15">Belongs to the glycosyl hydrolase 17 family.</text>
</comment>
<dbReference type="FunFam" id="1.20.58.1040:FF:000002">
    <property type="entry name" value="Glucan endo-1,3-beta-glucosidase 8"/>
    <property type="match status" value="1"/>
</dbReference>
<keyword evidence="14" id="KW-0326">Glycosidase</keyword>